<dbReference type="Pfam" id="PF13406">
    <property type="entry name" value="SLT_2"/>
    <property type="match status" value="1"/>
</dbReference>
<dbReference type="GO" id="GO:0008933">
    <property type="term" value="F:peptidoglycan lytic transglycosylase activity"/>
    <property type="evidence" value="ECO:0007669"/>
    <property type="project" value="TreeGrafter"/>
</dbReference>
<feature type="domain" description="Transglycosylase SLT" evidence="3">
    <location>
        <begin position="196"/>
        <end position="237"/>
    </location>
</feature>
<feature type="chain" id="PRO_5003599255" description="Transglycosylase SLT domain-containing protein" evidence="2">
    <location>
        <begin position="44"/>
        <end position="273"/>
    </location>
</feature>
<dbReference type="GO" id="GO:0009253">
    <property type="term" value="P:peptidoglycan catabolic process"/>
    <property type="evidence" value="ECO:0007669"/>
    <property type="project" value="TreeGrafter"/>
</dbReference>
<evidence type="ECO:0000313" key="5">
    <source>
        <dbReference type="Proteomes" id="UP000005845"/>
    </source>
</evidence>
<dbReference type="RefSeq" id="WP_005207446.1">
    <property type="nucleotide sequence ID" value="NZ_BAFC01000097.1"/>
</dbReference>
<evidence type="ECO:0000313" key="4">
    <source>
        <dbReference type="EMBL" id="GAB40387.1"/>
    </source>
</evidence>
<sequence>MGKHSKPRQTILPHAFTKSRAPLIGAALIPVVGALTVAAGANADQGALGAPTSSPTHHTQSAAAPSAQKDAEASKKAPAPAQPVVATQKVTATPPPPPPLPASVTDGAVPQVAFEAYRHAADTMAHDQPTCGIPWTLIAGMGKVESHHANEGDATPDGTLKNPIFGPVLDGSLAGNQVITDTDGGRLDGDSVHDRAVGPMQFIPATWEKYGADGNGDGKIDPQNLFDAALTTARYLCDGHLDMRNQASEATAVLRYNNSMDYVNNVLGFARSY</sequence>
<feature type="region of interest" description="Disordered" evidence="1">
    <location>
        <begin position="48"/>
        <end position="106"/>
    </location>
</feature>
<feature type="signal peptide" evidence="2">
    <location>
        <begin position="1"/>
        <end position="43"/>
    </location>
</feature>
<dbReference type="PANTHER" id="PTHR30163:SF8">
    <property type="entry name" value="LYTIC MUREIN TRANSGLYCOSYLASE"/>
    <property type="match status" value="1"/>
</dbReference>
<dbReference type="PANTHER" id="PTHR30163">
    <property type="entry name" value="MEMBRANE-BOUND LYTIC MUREIN TRANSGLYCOSYLASE B"/>
    <property type="match status" value="1"/>
</dbReference>
<dbReference type="AlphaFoldDB" id="H5U3S9"/>
<organism evidence="4 5">
    <name type="scientific">Gordonia sputi NBRC 100414</name>
    <dbReference type="NCBI Taxonomy" id="1089453"/>
    <lineage>
        <taxon>Bacteria</taxon>
        <taxon>Bacillati</taxon>
        <taxon>Actinomycetota</taxon>
        <taxon>Actinomycetes</taxon>
        <taxon>Mycobacteriales</taxon>
        <taxon>Gordoniaceae</taxon>
        <taxon>Gordonia</taxon>
    </lineage>
</organism>
<proteinExistence type="predicted"/>
<dbReference type="InterPro" id="IPR043426">
    <property type="entry name" value="MltB-like"/>
</dbReference>
<keyword evidence="2" id="KW-0732">Signal</keyword>
<keyword evidence="5" id="KW-1185">Reference proteome</keyword>
<evidence type="ECO:0000259" key="3">
    <source>
        <dbReference type="Pfam" id="PF13406"/>
    </source>
</evidence>
<gene>
    <name evidence="4" type="ORF">GOSPT_099_00360</name>
</gene>
<name>H5U3S9_9ACTN</name>
<dbReference type="Gene3D" id="1.10.530.10">
    <property type="match status" value="1"/>
</dbReference>
<evidence type="ECO:0000256" key="1">
    <source>
        <dbReference type="SAM" id="MobiDB-lite"/>
    </source>
</evidence>
<feature type="compositionally biased region" description="Low complexity" evidence="1">
    <location>
        <begin position="76"/>
        <end position="92"/>
    </location>
</feature>
<protein>
    <recommendedName>
        <fullName evidence="3">Transglycosylase SLT domain-containing protein</fullName>
    </recommendedName>
</protein>
<dbReference type="InterPro" id="IPR031304">
    <property type="entry name" value="SLT_2"/>
</dbReference>
<accession>H5U3S9</accession>
<dbReference type="SUPFAM" id="SSF53955">
    <property type="entry name" value="Lysozyme-like"/>
    <property type="match status" value="1"/>
</dbReference>
<dbReference type="CDD" id="cd13399">
    <property type="entry name" value="Slt35-like"/>
    <property type="match status" value="1"/>
</dbReference>
<feature type="compositionally biased region" description="Polar residues" evidence="1">
    <location>
        <begin position="51"/>
        <end position="63"/>
    </location>
</feature>
<reference evidence="4 5" key="1">
    <citation type="submission" date="2012-02" db="EMBL/GenBank/DDBJ databases">
        <title>Whole genome shotgun sequence of Gordonia sputi NBRC 100414.</title>
        <authorList>
            <person name="Yoshida I."/>
            <person name="Hosoyama A."/>
            <person name="Tsuchikane K."/>
            <person name="Katsumata H."/>
            <person name="Yamazaki S."/>
            <person name="Fujita N."/>
        </authorList>
    </citation>
    <scope>NUCLEOTIDE SEQUENCE [LARGE SCALE GENOMIC DNA]</scope>
    <source>
        <strain evidence="4 5">NBRC 100414</strain>
    </source>
</reference>
<dbReference type="eggNOG" id="COG2951">
    <property type="taxonomic scope" value="Bacteria"/>
</dbReference>
<evidence type="ECO:0000256" key="2">
    <source>
        <dbReference type="SAM" id="SignalP"/>
    </source>
</evidence>
<dbReference type="Proteomes" id="UP000005845">
    <property type="component" value="Unassembled WGS sequence"/>
</dbReference>
<dbReference type="InterPro" id="IPR023346">
    <property type="entry name" value="Lysozyme-like_dom_sf"/>
</dbReference>
<comment type="caution">
    <text evidence="4">The sequence shown here is derived from an EMBL/GenBank/DDBJ whole genome shotgun (WGS) entry which is preliminary data.</text>
</comment>
<dbReference type="EMBL" id="BAFC01000097">
    <property type="protein sequence ID" value="GAB40387.1"/>
    <property type="molecule type" value="Genomic_DNA"/>
</dbReference>